<evidence type="ECO:0008006" key="4">
    <source>
        <dbReference type="Google" id="ProtNLM"/>
    </source>
</evidence>
<reference evidence="2 3" key="1">
    <citation type="journal article" date="2020" name="Cell">
        <title>Large-Scale Comparative Analyses of Tick Genomes Elucidate Their Genetic Diversity and Vector Capacities.</title>
        <authorList>
            <consortium name="Tick Genome and Microbiome Consortium (TIGMIC)"/>
            <person name="Jia N."/>
            <person name="Wang J."/>
            <person name="Shi W."/>
            <person name="Du L."/>
            <person name="Sun Y."/>
            <person name="Zhan W."/>
            <person name="Jiang J.F."/>
            <person name="Wang Q."/>
            <person name="Zhang B."/>
            <person name="Ji P."/>
            <person name="Bell-Sakyi L."/>
            <person name="Cui X.M."/>
            <person name="Yuan T.T."/>
            <person name="Jiang B.G."/>
            <person name="Yang W.F."/>
            <person name="Lam T.T."/>
            <person name="Chang Q.C."/>
            <person name="Ding S.J."/>
            <person name="Wang X.J."/>
            <person name="Zhu J.G."/>
            <person name="Ruan X.D."/>
            <person name="Zhao L."/>
            <person name="Wei J.T."/>
            <person name="Ye R.Z."/>
            <person name="Que T.C."/>
            <person name="Du C.H."/>
            <person name="Zhou Y.H."/>
            <person name="Cheng J.X."/>
            <person name="Dai P.F."/>
            <person name="Guo W.B."/>
            <person name="Han X.H."/>
            <person name="Huang E.J."/>
            <person name="Li L.F."/>
            <person name="Wei W."/>
            <person name="Gao Y.C."/>
            <person name="Liu J.Z."/>
            <person name="Shao H.Z."/>
            <person name="Wang X."/>
            <person name="Wang C.C."/>
            <person name="Yang T.C."/>
            <person name="Huo Q.B."/>
            <person name="Li W."/>
            <person name="Chen H.Y."/>
            <person name="Chen S.E."/>
            <person name="Zhou L.G."/>
            <person name="Ni X.B."/>
            <person name="Tian J.H."/>
            <person name="Sheng Y."/>
            <person name="Liu T."/>
            <person name="Pan Y.S."/>
            <person name="Xia L.Y."/>
            <person name="Li J."/>
            <person name="Zhao F."/>
            <person name="Cao W.C."/>
        </authorList>
    </citation>
    <scope>NUCLEOTIDE SEQUENCE [LARGE SCALE GENOMIC DNA]</scope>
    <source>
        <strain evidence="2">HaeL-2018</strain>
    </source>
</reference>
<dbReference type="VEuPathDB" id="VectorBase:HLOH_065037"/>
<feature type="compositionally biased region" description="Polar residues" evidence="1">
    <location>
        <begin position="8"/>
        <end position="20"/>
    </location>
</feature>
<gene>
    <name evidence="2" type="ORF">HPB48_001193</name>
</gene>
<keyword evidence="3" id="KW-1185">Reference proteome</keyword>
<evidence type="ECO:0000313" key="3">
    <source>
        <dbReference type="Proteomes" id="UP000821853"/>
    </source>
</evidence>
<proteinExistence type="predicted"/>
<evidence type="ECO:0000256" key="1">
    <source>
        <dbReference type="SAM" id="MobiDB-lite"/>
    </source>
</evidence>
<organism evidence="2 3">
    <name type="scientific">Haemaphysalis longicornis</name>
    <name type="common">Bush tick</name>
    <dbReference type="NCBI Taxonomy" id="44386"/>
    <lineage>
        <taxon>Eukaryota</taxon>
        <taxon>Metazoa</taxon>
        <taxon>Ecdysozoa</taxon>
        <taxon>Arthropoda</taxon>
        <taxon>Chelicerata</taxon>
        <taxon>Arachnida</taxon>
        <taxon>Acari</taxon>
        <taxon>Parasitiformes</taxon>
        <taxon>Ixodida</taxon>
        <taxon>Ixodoidea</taxon>
        <taxon>Ixodidae</taxon>
        <taxon>Haemaphysalinae</taxon>
        <taxon>Haemaphysalis</taxon>
    </lineage>
</organism>
<evidence type="ECO:0000313" key="2">
    <source>
        <dbReference type="EMBL" id="KAH9362710.1"/>
    </source>
</evidence>
<dbReference type="EMBL" id="JABSTR010000001">
    <property type="protein sequence ID" value="KAH9362710.1"/>
    <property type="molecule type" value="Genomic_DNA"/>
</dbReference>
<dbReference type="Proteomes" id="UP000821853">
    <property type="component" value="Chromosome 1"/>
</dbReference>
<protein>
    <recommendedName>
        <fullName evidence="4">CCHC-type domain-containing protein</fullName>
    </recommendedName>
</protein>
<comment type="caution">
    <text evidence="2">The sequence shown here is derived from an EMBL/GenBank/DDBJ whole genome shotgun (WGS) entry which is preliminary data.</text>
</comment>
<dbReference type="AlphaFoldDB" id="A0A9J6F909"/>
<name>A0A9J6F909_HAELO</name>
<sequence>MNERAVNRSHTAIRSVQETGSEMVELHARLGKVGRLLEATTKLHNMQMQLNCGRRDNGQRCAECYTYGEYSHIFRDCWQRARKRKRQERSKVGSPTTNTEV</sequence>
<feature type="region of interest" description="Disordered" evidence="1">
    <location>
        <begin position="1"/>
        <end position="20"/>
    </location>
</feature>
<accession>A0A9J6F909</accession>